<organism evidence="4">
    <name type="scientific">Heteroscytonema crispum UCFS10</name>
    <dbReference type="NCBI Taxonomy" id="1885250"/>
    <lineage>
        <taxon>Bacteria</taxon>
        <taxon>Bacillati</taxon>
        <taxon>Cyanobacteriota</taxon>
        <taxon>Cyanophyceae</taxon>
        <taxon>Nostocales</taxon>
        <taxon>Heteroscytonemataceae</taxon>
        <taxon>Heteroscytonema</taxon>
    </lineage>
</organism>
<proteinExistence type="predicted"/>
<dbReference type="Gene3D" id="3.40.50.300">
    <property type="entry name" value="P-loop containing nucleotide triphosphate hydrolases"/>
    <property type="match status" value="1"/>
</dbReference>
<keyword evidence="2" id="KW-0325">Glycoprotein</keyword>
<dbReference type="SUPFAM" id="SSF52540">
    <property type="entry name" value="P-loop containing nucleoside triphosphate hydrolases"/>
    <property type="match status" value="1"/>
</dbReference>
<dbReference type="AlphaFoldDB" id="A0A3G2KSJ5"/>
<feature type="domain" description="Sulfotransferase" evidence="3">
    <location>
        <begin position="4"/>
        <end position="204"/>
    </location>
</feature>
<sequence>MKKPNLFVVGAPKCGTTSMHNYLAQHPEIFMSSRKELHYFSTDIDYFPHKITGISNYLQFFDSAGDAKYIGESSPEYLYSEVAAQQIKEFCSDAKIIIMLRNPPDMLYSLHGDFLLWQDEDILDFSEALAAQEERKQRRRIPKSSKSRKEIKFLLYFDWVKYSTQVRRYFKMFGKENVHIILFNEFVKDTANIYRQTLEFLGVDPDFPVEIKVKNPSKPLPNIAVRSFFCKYPHLVDKLESSSYADLVKFLFYDLGKFGQPQRPKKIDPELRLKLIKHFQPEIEELASLLNWDEQRLQLWLQ</sequence>
<dbReference type="PANTHER" id="PTHR10605">
    <property type="entry name" value="HEPARAN SULFATE SULFOTRANSFERASE"/>
    <property type="match status" value="1"/>
</dbReference>
<evidence type="ECO:0000313" key="4">
    <source>
        <dbReference type="EMBL" id="AYN62283.1"/>
    </source>
</evidence>
<reference evidence="4" key="1">
    <citation type="journal article" date="2018" name="ACS Chem. Biol.">
        <title>Insertions within the Saxitoxin Biosynthetic Gene Cluster Result in Differential Toxin Profiles.</title>
        <authorList>
            <person name="Cullen A."/>
            <person name="D'Agostino P.M."/>
            <person name="Mazmouz R."/>
            <person name="Pickford R."/>
            <person name="Wood S."/>
            <person name="Neilan B.A."/>
        </authorList>
    </citation>
    <scope>NUCLEOTIDE SEQUENCE</scope>
    <source>
        <strain evidence="4">CAWBG524</strain>
    </source>
</reference>
<dbReference type="InterPro" id="IPR037359">
    <property type="entry name" value="NST/OST"/>
</dbReference>
<protein>
    <submittedName>
        <fullName evidence="4">SxtSUL</fullName>
    </submittedName>
</protein>
<dbReference type="InterPro" id="IPR000863">
    <property type="entry name" value="Sulfotransferase_dom"/>
</dbReference>
<name>A0A3G2KSJ5_9CYAN</name>
<keyword evidence="1" id="KW-0808">Transferase</keyword>
<dbReference type="EMBL" id="MH341391">
    <property type="protein sequence ID" value="AYN62283.1"/>
    <property type="molecule type" value="Genomic_DNA"/>
</dbReference>
<evidence type="ECO:0000259" key="3">
    <source>
        <dbReference type="Pfam" id="PF00685"/>
    </source>
</evidence>
<dbReference type="InterPro" id="IPR027417">
    <property type="entry name" value="P-loop_NTPase"/>
</dbReference>
<evidence type="ECO:0000256" key="2">
    <source>
        <dbReference type="ARBA" id="ARBA00023180"/>
    </source>
</evidence>
<accession>A0A3G2KSJ5</accession>
<dbReference type="PANTHER" id="PTHR10605:SF56">
    <property type="entry name" value="BIFUNCTIONAL HEPARAN SULFATE N-DEACETYLASE_N-SULFOTRANSFERASE"/>
    <property type="match status" value="1"/>
</dbReference>
<dbReference type="Pfam" id="PF00685">
    <property type="entry name" value="Sulfotransfer_1"/>
    <property type="match status" value="1"/>
</dbReference>
<dbReference type="GO" id="GO:0008146">
    <property type="term" value="F:sulfotransferase activity"/>
    <property type="evidence" value="ECO:0007669"/>
    <property type="project" value="InterPro"/>
</dbReference>
<evidence type="ECO:0000256" key="1">
    <source>
        <dbReference type="ARBA" id="ARBA00022679"/>
    </source>
</evidence>